<protein>
    <recommendedName>
        <fullName evidence="14">Insulin-degrading enzyme</fullName>
    </recommendedName>
</protein>
<dbReference type="InterPro" id="IPR050626">
    <property type="entry name" value="Peptidase_M16"/>
</dbReference>
<evidence type="ECO:0000259" key="12">
    <source>
        <dbReference type="Pfam" id="PF22456"/>
    </source>
</evidence>
<dbReference type="InterPro" id="IPR032632">
    <property type="entry name" value="Peptidase_M16_M"/>
</dbReference>
<dbReference type="PANTHER" id="PTHR43690">
    <property type="entry name" value="NARDILYSIN"/>
    <property type="match status" value="1"/>
</dbReference>
<feature type="region of interest" description="Disordered" evidence="8">
    <location>
        <begin position="1"/>
        <end position="83"/>
    </location>
</feature>
<comment type="similarity">
    <text evidence="1 7">Belongs to the peptidase M16 family.</text>
</comment>
<keyword evidence="6" id="KW-0482">Metalloprotease</keyword>
<evidence type="ECO:0000256" key="7">
    <source>
        <dbReference type="RuleBase" id="RU004447"/>
    </source>
</evidence>
<evidence type="ECO:0000259" key="10">
    <source>
        <dbReference type="Pfam" id="PF05193"/>
    </source>
</evidence>
<dbReference type="SUPFAM" id="SSF63411">
    <property type="entry name" value="LuxS/MPP-like metallohydrolase"/>
    <property type="match status" value="4"/>
</dbReference>
<feature type="region of interest" description="Disordered" evidence="8">
    <location>
        <begin position="990"/>
        <end position="1067"/>
    </location>
</feature>
<dbReference type="PANTHER" id="PTHR43690:SF18">
    <property type="entry name" value="INSULIN-DEGRADING ENZYME-RELATED"/>
    <property type="match status" value="1"/>
</dbReference>
<reference evidence="13" key="1">
    <citation type="submission" date="2021-01" db="EMBL/GenBank/DDBJ databases">
        <authorList>
            <person name="Corre E."/>
            <person name="Pelletier E."/>
            <person name="Niang G."/>
            <person name="Scheremetjew M."/>
            <person name="Finn R."/>
            <person name="Kale V."/>
            <person name="Holt S."/>
            <person name="Cochrane G."/>
            <person name="Meng A."/>
            <person name="Brown T."/>
            <person name="Cohen L."/>
        </authorList>
    </citation>
    <scope>NUCLEOTIDE SEQUENCE</scope>
    <source>
        <strain evidence="13">Isolate 1302-5</strain>
    </source>
</reference>
<dbReference type="InterPro" id="IPR011765">
    <property type="entry name" value="Pept_M16_N"/>
</dbReference>
<proteinExistence type="inferred from homology"/>
<dbReference type="EMBL" id="HBKQ01049750">
    <property type="protein sequence ID" value="CAE2275030.1"/>
    <property type="molecule type" value="Transcribed_RNA"/>
</dbReference>
<organism evidence="13">
    <name type="scientific">Odontella aurita</name>
    <dbReference type="NCBI Taxonomy" id="265563"/>
    <lineage>
        <taxon>Eukaryota</taxon>
        <taxon>Sar</taxon>
        <taxon>Stramenopiles</taxon>
        <taxon>Ochrophyta</taxon>
        <taxon>Bacillariophyta</taxon>
        <taxon>Mediophyceae</taxon>
        <taxon>Biddulphiophycidae</taxon>
        <taxon>Eupodiscales</taxon>
        <taxon>Odontellaceae</taxon>
        <taxon>Odontella</taxon>
    </lineage>
</organism>
<keyword evidence="2" id="KW-0645">Protease</keyword>
<dbReference type="InterPro" id="IPR011249">
    <property type="entry name" value="Metalloenz_LuxS/M16"/>
</dbReference>
<dbReference type="PROSITE" id="PS00143">
    <property type="entry name" value="INSULINASE"/>
    <property type="match status" value="1"/>
</dbReference>
<evidence type="ECO:0000313" key="13">
    <source>
        <dbReference type="EMBL" id="CAE2275030.1"/>
    </source>
</evidence>
<feature type="compositionally biased region" description="Low complexity" evidence="8">
    <location>
        <begin position="30"/>
        <end position="75"/>
    </location>
</feature>
<feature type="domain" description="Peptidase M16 middle/third" evidence="11">
    <location>
        <begin position="440"/>
        <end position="732"/>
    </location>
</feature>
<evidence type="ECO:0000256" key="8">
    <source>
        <dbReference type="SAM" id="MobiDB-lite"/>
    </source>
</evidence>
<dbReference type="GO" id="GO:0004222">
    <property type="term" value="F:metalloendopeptidase activity"/>
    <property type="evidence" value="ECO:0007669"/>
    <property type="project" value="InterPro"/>
</dbReference>
<sequence length="1067" mass="119405">MTSSDAEASSSSSSVAAVGGAHSVPPPLTSEASCPSPTSPPAASFAASASASAAAKDNAASASASASAPIEVESSPQDDRAYLSHTLPNDLRCLLISDPTSDKAAAALDVRVGHFSDPDELPGLAHFCEHMLFLGTEKYPDENEYNQYLQRHGGRSNAFTDMESTNYYFDVSADHLDGALDRFAQFFISPLFTSAATNREMNAVDSEHSKNLQSDHWRSFQLYKSLASENHPFHKFGSGNLKTLKEDPESKGVDTREALLDFHGKYYSSNVMRLCVLGTQPVEELRDMVEGLFNDVKDKGIDPPAFPGTPYPPSSLGRRLSVVPVREKRELELTFPLREVQTLYRKKPLKYISHLLGHEGVGSVLAFLRERGWANELSAGESRGCNDWSAFSVSIELTDDGLAEVDNVASVVFAYLNMLRAEGPQRWIHDEESTVADTHFRFLSKREPMDYVCSLAGAMQLYPSAHSVSGPYKMWEYDPAVITECLEYMRPDNVIMGVSAKMYEGKTSLKEEWYGVEYNAEDVAPALLKKWEDVTVDDPNLKIEDKAKLSFPEKNDMIATDFDLRSHPPSFPLDEPRLLDDISTLRLWYKPDNIFSMPKINVMAVLKSSLAYDSPENAVLALLYVDILREHTTSFSYLATMAGLHCSFVNARKGLELHVSGYNHKCDKLVQRIVDAMLELPAKLDDEVFARIKDKTMKQYQNFMVGAVPYQHAFYGADLILEEGKWSVPDKMGALDGLSAQDVREWSGRFLRRFKLEMLIHGNASPAEAKRIADTVLDGLKPSAPFQAHFTQLRAVQLQERHTYIHSFDEYNPSDPNSCLENIYQIGRVSLRDNAKLAFLNHLLQEPAFNELRTQEQLGYIVHCSIKTSGDDVKGLLILIMSDSYHPSYLDDRVEAFLDRFRSKLVRQSVDEFNSNVDAVVTNFFEKNKNLGEESSKYWSGINDEKYVFRKYKLIGEEVQSLTREDVLRFYDRYVAQGGRGRSKLSVRVVSKAHKEKMESDGEGKGKDDNEEESATTTIIGEDDVVNFQRSMPLHSLPDGVDVEGMRMKSDDDDDADDAVEGKNSTP</sequence>
<evidence type="ECO:0000256" key="3">
    <source>
        <dbReference type="ARBA" id="ARBA00022723"/>
    </source>
</evidence>
<evidence type="ECO:0000256" key="6">
    <source>
        <dbReference type="ARBA" id="ARBA00023049"/>
    </source>
</evidence>
<feature type="domain" description="Coenzyme PQQ synthesis protein F-like C-terminal lobe" evidence="12">
    <location>
        <begin position="840"/>
        <end position="939"/>
    </location>
</feature>
<accession>A0A7S4NAS1</accession>
<dbReference type="FunFam" id="3.30.830.10:FF:000004">
    <property type="entry name" value="Putative insulin-degrading enzyme"/>
    <property type="match status" value="1"/>
</dbReference>
<dbReference type="GO" id="GO:0051603">
    <property type="term" value="P:proteolysis involved in protein catabolic process"/>
    <property type="evidence" value="ECO:0007669"/>
    <property type="project" value="TreeGrafter"/>
</dbReference>
<evidence type="ECO:0008006" key="14">
    <source>
        <dbReference type="Google" id="ProtNLM"/>
    </source>
</evidence>
<dbReference type="InterPro" id="IPR054734">
    <property type="entry name" value="PqqF-like_C_4"/>
</dbReference>
<feature type="compositionally biased region" description="Basic and acidic residues" evidence="8">
    <location>
        <begin position="996"/>
        <end position="1008"/>
    </location>
</feature>
<gene>
    <name evidence="13" type="ORF">OAUR00152_LOCUS34307</name>
</gene>
<evidence type="ECO:0000256" key="1">
    <source>
        <dbReference type="ARBA" id="ARBA00007261"/>
    </source>
</evidence>
<dbReference type="Pfam" id="PF05193">
    <property type="entry name" value="Peptidase_M16_C"/>
    <property type="match status" value="1"/>
</dbReference>
<feature type="compositionally biased region" description="Low complexity" evidence="8">
    <location>
        <begin position="1"/>
        <end position="23"/>
    </location>
</feature>
<dbReference type="Pfam" id="PF22456">
    <property type="entry name" value="PqqF-like_C_4"/>
    <property type="match status" value="1"/>
</dbReference>
<dbReference type="Pfam" id="PF16187">
    <property type="entry name" value="Peptidase_M16_M"/>
    <property type="match status" value="1"/>
</dbReference>
<dbReference type="InterPro" id="IPR001431">
    <property type="entry name" value="Pept_M16_Zn_BS"/>
</dbReference>
<dbReference type="GO" id="GO:0046872">
    <property type="term" value="F:metal ion binding"/>
    <property type="evidence" value="ECO:0007669"/>
    <property type="project" value="UniProtKB-KW"/>
</dbReference>
<evidence type="ECO:0000256" key="4">
    <source>
        <dbReference type="ARBA" id="ARBA00022801"/>
    </source>
</evidence>
<dbReference type="Pfam" id="PF00675">
    <property type="entry name" value="Peptidase_M16"/>
    <property type="match status" value="1"/>
</dbReference>
<dbReference type="GO" id="GO:0005739">
    <property type="term" value="C:mitochondrion"/>
    <property type="evidence" value="ECO:0007669"/>
    <property type="project" value="TreeGrafter"/>
</dbReference>
<name>A0A7S4NAS1_9STRA</name>
<evidence type="ECO:0000256" key="5">
    <source>
        <dbReference type="ARBA" id="ARBA00022833"/>
    </source>
</evidence>
<keyword evidence="5" id="KW-0862">Zinc</keyword>
<keyword evidence="3" id="KW-0479">Metal-binding</keyword>
<dbReference type="GO" id="GO:0005829">
    <property type="term" value="C:cytosol"/>
    <property type="evidence" value="ECO:0007669"/>
    <property type="project" value="TreeGrafter"/>
</dbReference>
<feature type="domain" description="Peptidase M16 N-terminal" evidence="9">
    <location>
        <begin position="93"/>
        <end position="227"/>
    </location>
</feature>
<evidence type="ECO:0000259" key="11">
    <source>
        <dbReference type="Pfam" id="PF16187"/>
    </source>
</evidence>
<dbReference type="FunFam" id="3.30.830.10:FF:000005">
    <property type="entry name" value="nardilysin isoform X1"/>
    <property type="match status" value="1"/>
</dbReference>
<dbReference type="GO" id="GO:0043171">
    <property type="term" value="P:peptide catabolic process"/>
    <property type="evidence" value="ECO:0007669"/>
    <property type="project" value="TreeGrafter"/>
</dbReference>
<dbReference type="InterPro" id="IPR007863">
    <property type="entry name" value="Peptidase_M16_C"/>
</dbReference>
<evidence type="ECO:0000259" key="9">
    <source>
        <dbReference type="Pfam" id="PF00675"/>
    </source>
</evidence>
<evidence type="ECO:0000256" key="2">
    <source>
        <dbReference type="ARBA" id="ARBA00022670"/>
    </source>
</evidence>
<keyword evidence="4" id="KW-0378">Hydrolase</keyword>
<dbReference type="AlphaFoldDB" id="A0A7S4NAS1"/>
<dbReference type="Gene3D" id="3.30.830.10">
    <property type="entry name" value="Metalloenzyme, LuxS/M16 peptidase-like"/>
    <property type="match status" value="4"/>
</dbReference>
<feature type="domain" description="Peptidase M16 C-terminal" evidence="10">
    <location>
        <begin position="255"/>
        <end position="431"/>
    </location>
</feature>